<dbReference type="EMBL" id="UOGC01000165">
    <property type="protein sequence ID" value="VAX24461.1"/>
    <property type="molecule type" value="Genomic_DNA"/>
</dbReference>
<accession>A0A3B1CCS6</accession>
<reference evidence="2" key="1">
    <citation type="submission" date="2018-06" db="EMBL/GenBank/DDBJ databases">
        <authorList>
            <person name="Zhirakovskaya E."/>
        </authorList>
    </citation>
    <scope>NUCLEOTIDE SEQUENCE</scope>
</reference>
<gene>
    <name evidence="2" type="ORF">MNBD_NITROSPINAE01-68</name>
</gene>
<evidence type="ECO:0000259" key="1">
    <source>
        <dbReference type="PROSITE" id="PS01031"/>
    </source>
</evidence>
<organism evidence="2">
    <name type="scientific">hydrothermal vent metagenome</name>
    <dbReference type="NCBI Taxonomy" id="652676"/>
    <lineage>
        <taxon>unclassified sequences</taxon>
        <taxon>metagenomes</taxon>
        <taxon>ecological metagenomes</taxon>
    </lineage>
</organism>
<dbReference type="Gene3D" id="2.60.40.790">
    <property type="match status" value="1"/>
</dbReference>
<protein>
    <recommendedName>
        <fullName evidence="1">SHSP domain-containing protein</fullName>
    </recommendedName>
</protein>
<dbReference type="InterPro" id="IPR008978">
    <property type="entry name" value="HSP20-like_chaperone"/>
</dbReference>
<evidence type="ECO:0000313" key="2">
    <source>
        <dbReference type="EMBL" id="VAX24461.1"/>
    </source>
</evidence>
<dbReference type="PROSITE" id="PS01031">
    <property type="entry name" value="SHSP"/>
    <property type="match status" value="1"/>
</dbReference>
<dbReference type="SUPFAM" id="SSF49764">
    <property type="entry name" value="HSP20-like chaperones"/>
    <property type="match status" value="1"/>
</dbReference>
<name>A0A3B1CCS6_9ZZZZ</name>
<sequence length="144" mass="16553">MLLTKWKKGDNSLADLDPMSPLSLFDELWPSAMLENGRPFSPPMDVSETDNEYHVRVEIPGMEKEDISIEFENNVLTLSGEKQTTNEEKNEKVYRVERRYGSFLRSLRFADVDSEKVQATFKNGVLEIDLPKTELAKPKKIDIT</sequence>
<dbReference type="CDD" id="cd06471">
    <property type="entry name" value="ACD_LpsHSP_like"/>
    <property type="match status" value="1"/>
</dbReference>
<dbReference type="InterPro" id="IPR031107">
    <property type="entry name" value="Small_HSP"/>
</dbReference>
<dbReference type="PANTHER" id="PTHR11527">
    <property type="entry name" value="HEAT-SHOCK PROTEIN 20 FAMILY MEMBER"/>
    <property type="match status" value="1"/>
</dbReference>
<dbReference type="InterPro" id="IPR002068">
    <property type="entry name" value="A-crystallin/Hsp20_dom"/>
</dbReference>
<dbReference type="Pfam" id="PF00011">
    <property type="entry name" value="HSP20"/>
    <property type="match status" value="1"/>
</dbReference>
<feature type="domain" description="SHSP" evidence="1">
    <location>
        <begin position="35"/>
        <end position="144"/>
    </location>
</feature>
<proteinExistence type="predicted"/>
<dbReference type="AlphaFoldDB" id="A0A3B1CCS6"/>